<feature type="region of interest" description="Disordered" evidence="11">
    <location>
        <begin position="506"/>
        <end position="531"/>
    </location>
</feature>
<dbReference type="PROSITE" id="PS51178">
    <property type="entry name" value="PASTA"/>
    <property type="match status" value="4"/>
</dbReference>
<evidence type="ECO:0000313" key="15">
    <source>
        <dbReference type="EMBL" id="SLM94811.1"/>
    </source>
</evidence>
<proteinExistence type="predicted"/>
<evidence type="ECO:0000256" key="9">
    <source>
        <dbReference type="ARBA" id="ARBA00048679"/>
    </source>
</evidence>
<feature type="region of interest" description="Disordered" evidence="11">
    <location>
        <begin position="567"/>
        <end position="595"/>
    </location>
</feature>
<evidence type="ECO:0000259" key="14">
    <source>
        <dbReference type="PROSITE" id="PS51178"/>
    </source>
</evidence>
<dbReference type="InterPro" id="IPR005543">
    <property type="entry name" value="PASTA_dom"/>
</dbReference>
<feature type="binding site" evidence="10">
    <location>
        <position position="36"/>
    </location>
    <ligand>
        <name>ATP</name>
        <dbReference type="ChEBI" id="CHEBI:30616"/>
    </ligand>
</feature>
<feature type="domain" description="PASTA" evidence="14">
    <location>
        <begin position="539"/>
        <end position="605"/>
    </location>
</feature>
<dbReference type="NCBIfam" id="NF033483">
    <property type="entry name" value="PknB_PASTA_kin"/>
    <property type="match status" value="1"/>
</dbReference>
<evidence type="ECO:0000256" key="4">
    <source>
        <dbReference type="ARBA" id="ARBA00022737"/>
    </source>
</evidence>
<keyword evidence="6 15" id="KW-0418">Kinase</keyword>
<dbReference type="InterPro" id="IPR011009">
    <property type="entry name" value="Kinase-like_dom_sf"/>
</dbReference>
<comment type="catalytic activity">
    <reaction evidence="9">
        <text>L-seryl-[protein] + ATP = O-phospho-L-seryl-[protein] + ADP + H(+)</text>
        <dbReference type="Rhea" id="RHEA:17989"/>
        <dbReference type="Rhea" id="RHEA-COMP:9863"/>
        <dbReference type="Rhea" id="RHEA-COMP:11604"/>
        <dbReference type="ChEBI" id="CHEBI:15378"/>
        <dbReference type="ChEBI" id="CHEBI:29999"/>
        <dbReference type="ChEBI" id="CHEBI:30616"/>
        <dbReference type="ChEBI" id="CHEBI:83421"/>
        <dbReference type="ChEBI" id="CHEBI:456216"/>
        <dbReference type="EC" id="2.7.11.1"/>
    </reaction>
</comment>
<dbReference type="EMBL" id="FWFG01000101">
    <property type="protein sequence ID" value="SLM94811.1"/>
    <property type="molecule type" value="Genomic_DNA"/>
</dbReference>
<dbReference type="InterPro" id="IPR000719">
    <property type="entry name" value="Prot_kinase_dom"/>
</dbReference>
<accession>A0A1X6X6D4</accession>
<reference evidence="15 16" key="1">
    <citation type="submission" date="2017-02" db="EMBL/GenBank/DDBJ databases">
        <authorList>
            <person name="Peterson S.W."/>
        </authorList>
    </citation>
    <scope>NUCLEOTIDE SEQUENCE [LARGE SCALE GENOMIC DNA]</scope>
    <source>
        <strain evidence="15 16">CIP104813</strain>
    </source>
</reference>
<dbReference type="PROSITE" id="PS50011">
    <property type="entry name" value="PROTEIN_KINASE_DOM"/>
    <property type="match status" value="1"/>
</dbReference>
<dbReference type="Gene3D" id="3.30.10.20">
    <property type="match status" value="4"/>
</dbReference>
<dbReference type="SMART" id="SM00740">
    <property type="entry name" value="PASTA"/>
    <property type="match status" value="4"/>
</dbReference>
<name>A0A1X6X6D4_9MICO</name>
<dbReference type="GO" id="GO:0005524">
    <property type="term" value="F:ATP binding"/>
    <property type="evidence" value="ECO:0007669"/>
    <property type="project" value="UniProtKB-UniRule"/>
</dbReference>
<gene>
    <name evidence="15" type="ORF">FM110_11930</name>
</gene>
<keyword evidence="12" id="KW-1133">Transmembrane helix</keyword>
<dbReference type="PROSITE" id="PS00107">
    <property type="entry name" value="PROTEIN_KINASE_ATP"/>
    <property type="match status" value="1"/>
</dbReference>
<keyword evidence="7 10" id="KW-0067">ATP-binding</keyword>
<dbReference type="SUPFAM" id="SSF54184">
    <property type="entry name" value="Penicillin-binding protein 2x (pbp-2x), c-terminal domain"/>
    <property type="match status" value="1"/>
</dbReference>
<feature type="domain" description="PASTA" evidence="14">
    <location>
        <begin position="473"/>
        <end position="538"/>
    </location>
</feature>
<dbReference type="GO" id="GO:0045717">
    <property type="term" value="P:negative regulation of fatty acid biosynthetic process"/>
    <property type="evidence" value="ECO:0007669"/>
    <property type="project" value="UniProtKB-ARBA"/>
</dbReference>
<dbReference type="SMART" id="SM00220">
    <property type="entry name" value="S_TKc"/>
    <property type="match status" value="1"/>
</dbReference>
<dbReference type="Gene3D" id="1.10.510.10">
    <property type="entry name" value="Transferase(Phosphotransferase) domain 1"/>
    <property type="match status" value="1"/>
</dbReference>
<dbReference type="EC" id="2.7.11.1" evidence="1"/>
<evidence type="ECO:0000256" key="2">
    <source>
        <dbReference type="ARBA" id="ARBA00022527"/>
    </source>
</evidence>
<dbReference type="InterPro" id="IPR017441">
    <property type="entry name" value="Protein_kinase_ATP_BS"/>
</dbReference>
<dbReference type="FunFam" id="1.10.510.10:FF:000021">
    <property type="entry name" value="Serine/threonine protein kinase"/>
    <property type="match status" value="1"/>
</dbReference>
<feature type="transmembrane region" description="Helical" evidence="12">
    <location>
        <begin position="379"/>
        <end position="400"/>
    </location>
</feature>
<evidence type="ECO:0000313" key="16">
    <source>
        <dbReference type="Proteomes" id="UP000195981"/>
    </source>
</evidence>
<evidence type="ECO:0000256" key="3">
    <source>
        <dbReference type="ARBA" id="ARBA00022679"/>
    </source>
</evidence>
<dbReference type="CDD" id="cd06577">
    <property type="entry name" value="PASTA_pknB"/>
    <property type="match status" value="4"/>
</dbReference>
<feature type="compositionally biased region" description="Low complexity" evidence="11">
    <location>
        <begin position="734"/>
        <end position="743"/>
    </location>
</feature>
<dbReference type="GO" id="GO:0004674">
    <property type="term" value="F:protein serine/threonine kinase activity"/>
    <property type="evidence" value="ECO:0007669"/>
    <property type="project" value="UniProtKB-KW"/>
</dbReference>
<evidence type="ECO:0000256" key="8">
    <source>
        <dbReference type="ARBA" id="ARBA00047899"/>
    </source>
</evidence>
<feature type="compositionally biased region" description="Low complexity" evidence="11">
    <location>
        <begin position="674"/>
        <end position="722"/>
    </location>
</feature>
<feature type="region of interest" description="Disordered" evidence="11">
    <location>
        <begin position="670"/>
        <end position="751"/>
    </location>
</feature>
<dbReference type="Gene3D" id="3.30.200.20">
    <property type="entry name" value="Phosphorylase Kinase, domain 1"/>
    <property type="match status" value="1"/>
</dbReference>
<evidence type="ECO:0000256" key="11">
    <source>
        <dbReference type="SAM" id="MobiDB-lite"/>
    </source>
</evidence>
<evidence type="ECO:0000256" key="7">
    <source>
        <dbReference type="ARBA" id="ARBA00022840"/>
    </source>
</evidence>
<dbReference type="InterPro" id="IPR008271">
    <property type="entry name" value="Ser/Thr_kinase_AS"/>
</dbReference>
<evidence type="ECO:0000256" key="5">
    <source>
        <dbReference type="ARBA" id="ARBA00022741"/>
    </source>
</evidence>
<comment type="catalytic activity">
    <reaction evidence="8">
        <text>L-threonyl-[protein] + ATP = O-phospho-L-threonyl-[protein] + ADP + H(+)</text>
        <dbReference type="Rhea" id="RHEA:46608"/>
        <dbReference type="Rhea" id="RHEA-COMP:11060"/>
        <dbReference type="Rhea" id="RHEA-COMP:11605"/>
        <dbReference type="ChEBI" id="CHEBI:15378"/>
        <dbReference type="ChEBI" id="CHEBI:30013"/>
        <dbReference type="ChEBI" id="CHEBI:30616"/>
        <dbReference type="ChEBI" id="CHEBI:61977"/>
        <dbReference type="ChEBI" id="CHEBI:456216"/>
        <dbReference type="EC" id="2.7.11.1"/>
    </reaction>
</comment>
<keyword evidence="12" id="KW-0812">Transmembrane</keyword>
<evidence type="ECO:0000256" key="12">
    <source>
        <dbReference type="SAM" id="Phobius"/>
    </source>
</evidence>
<feature type="domain" description="Protein kinase" evidence="13">
    <location>
        <begin position="7"/>
        <end position="285"/>
    </location>
</feature>
<dbReference type="PANTHER" id="PTHR43289">
    <property type="entry name" value="MITOGEN-ACTIVATED PROTEIN KINASE KINASE KINASE 20-RELATED"/>
    <property type="match status" value="1"/>
</dbReference>
<dbReference type="FunFam" id="3.30.200.20:FF:000035">
    <property type="entry name" value="Serine/threonine protein kinase Stk1"/>
    <property type="match status" value="1"/>
</dbReference>
<evidence type="ECO:0000256" key="10">
    <source>
        <dbReference type="PROSITE-ProRule" id="PRU10141"/>
    </source>
</evidence>
<keyword evidence="4" id="KW-0677">Repeat</keyword>
<dbReference type="AlphaFoldDB" id="A0A1X6X6D4"/>
<evidence type="ECO:0000256" key="6">
    <source>
        <dbReference type="ARBA" id="ARBA00022777"/>
    </source>
</evidence>
<keyword evidence="3" id="KW-0808">Transferase</keyword>
<sequence length="751" mass="77822">MVLGGRYEVGRLLGRGGMAEVHLATDRRLHRTVAVKILHSDLARDDTFLERFRREAQSAAGLNHPSIVAVYDTGEDHRTDAHGTETSIPYIVMEYVEGRTLRAFIHEGHPMDTRQAAEIMVGVLSALEYSHSKGIVHRDIKPGNIMITDDGAVKVMDFGIARAVADANSAMTQTQAVMGTAQYLSPEQARGQIVDSRSDIYSAACVLYEMLTGRPPFTGESPVSIAYQHVREDPVPPSTYNPRLTPAMDAVILTGLAKDRDERYPSAVSFSRDIAAVVAGRAPRLTSIVGLTPAPDRPENGSERTTVLAPMDPATELLGAPGTTVLPGAAAAGAYPGTGQIPAQAGAYPGTGQIPAQAVATGSQPVVAEAEDERRKRPIWLFVLLGLALAAVVTALLLYFRPWDTAPDTVAVPSVVGKTEAQARTALEGAGLSPQFTREASTEVPEGSVVKTEPTANTQVALNSKVAVTVSSGPGAVTVPDLAGKTTDEARAELEGLGLVMKVGGTEDSLERDAGQVTRSDPEASATANQGDTVTIWTATGNVAVPNVEGQSEKDAKKTLEAAGLTAEVTDAEDPTMDPGTVKSQNPPAGSSAAKGSAVQIVVVREVGPVTIPNLTGHTPAEAEQALKELGLGFTHREEASDAVPAGAVVGTDPAANQKVDAGTSVTIIISTGPTPTQDPTTTPAPTEDPTTTEPTQEPTTQDPTTTPAPTQDPTTTPAPASGGTGTERGNKTSSNGSAPGSNSGNGNGNG</sequence>
<evidence type="ECO:0000256" key="1">
    <source>
        <dbReference type="ARBA" id="ARBA00012513"/>
    </source>
</evidence>
<evidence type="ECO:0000259" key="13">
    <source>
        <dbReference type="PROSITE" id="PS50011"/>
    </source>
</evidence>
<keyword evidence="5 10" id="KW-0547">Nucleotide-binding</keyword>
<dbReference type="PROSITE" id="PS00108">
    <property type="entry name" value="PROTEIN_KINASE_ST"/>
    <property type="match status" value="1"/>
</dbReference>
<organism evidence="15 16">
    <name type="scientific">Brachybacterium nesterenkovii</name>
    <dbReference type="NCBI Taxonomy" id="47847"/>
    <lineage>
        <taxon>Bacteria</taxon>
        <taxon>Bacillati</taxon>
        <taxon>Actinomycetota</taxon>
        <taxon>Actinomycetes</taxon>
        <taxon>Micrococcales</taxon>
        <taxon>Dermabacteraceae</taxon>
        <taxon>Brachybacterium</taxon>
    </lineage>
</organism>
<dbReference type="CDD" id="cd14014">
    <property type="entry name" value="STKc_PknB_like"/>
    <property type="match status" value="1"/>
</dbReference>
<dbReference type="Pfam" id="PF00069">
    <property type="entry name" value="Pkinase"/>
    <property type="match status" value="1"/>
</dbReference>
<dbReference type="PANTHER" id="PTHR43289:SF6">
    <property type="entry name" value="SERINE_THREONINE-PROTEIN KINASE NEKL-3"/>
    <property type="match status" value="1"/>
</dbReference>
<dbReference type="Proteomes" id="UP000195981">
    <property type="component" value="Unassembled WGS sequence"/>
</dbReference>
<keyword evidence="16" id="KW-1185">Reference proteome</keyword>
<feature type="domain" description="PASTA" evidence="14">
    <location>
        <begin position="406"/>
        <end position="472"/>
    </location>
</feature>
<feature type="domain" description="PASTA" evidence="14">
    <location>
        <begin position="608"/>
        <end position="672"/>
    </location>
</feature>
<keyword evidence="2 15" id="KW-0723">Serine/threonine-protein kinase</keyword>
<dbReference type="SUPFAM" id="SSF56112">
    <property type="entry name" value="Protein kinase-like (PK-like)"/>
    <property type="match status" value="1"/>
</dbReference>
<protein>
    <recommendedName>
        <fullName evidence="1">non-specific serine/threonine protein kinase</fullName>
        <ecNumber evidence="1">2.7.11.1</ecNumber>
    </recommendedName>
</protein>
<keyword evidence="12" id="KW-0472">Membrane</keyword>
<dbReference type="Pfam" id="PF03793">
    <property type="entry name" value="PASTA"/>
    <property type="match status" value="4"/>
</dbReference>